<dbReference type="RefSeq" id="WP_101917144.1">
    <property type="nucleotide sequence ID" value="NZ_OENF01000019.1"/>
</dbReference>
<feature type="domain" description="YchJ-like middle NTF2-like" evidence="1">
    <location>
        <begin position="27"/>
        <end position="126"/>
    </location>
</feature>
<dbReference type="AlphaFoldDB" id="A0A2H1YGQ3"/>
<keyword evidence="3" id="KW-1185">Reference proteome</keyword>
<dbReference type="InterPro" id="IPR048469">
    <property type="entry name" value="YchJ-like_M"/>
</dbReference>
<dbReference type="EMBL" id="OENF01000019">
    <property type="protein sequence ID" value="SOS74658.1"/>
    <property type="molecule type" value="Genomic_DNA"/>
</dbReference>
<dbReference type="OrthoDB" id="21421at2"/>
<dbReference type="Pfam" id="PF17775">
    <property type="entry name" value="YchJ_M-like"/>
    <property type="match status" value="1"/>
</dbReference>
<sequence>MKCPCNPSKNYTDCCEIAHKNIQNVLTAEQLMRSRYSAFALANVDYLQKSHHSSTRPSKEENKEILLWTKSVAWVKLEIINTNKGAASDIIGNVTFEAFFKENNKINSIKENSSFCKEDNHWVYLIGK</sequence>
<evidence type="ECO:0000259" key="1">
    <source>
        <dbReference type="Pfam" id="PF17775"/>
    </source>
</evidence>
<dbReference type="Proteomes" id="UP000234211">
    <property type="component" value="Unassembled WGS sequence"/>
</dbReference>
<evidence type="ECO:0000313" key="3">
    <source>
        <dbReference type="Proteomes" id="UP000234211"/>
    </source>
</evidence>
<protein>
    <submittedName>
        <fullName evidence="2">Sec-C motif domain protein</fullName>
    </submittedName>
</protein>
<dbReference type="Gene3D" id="3.10.450.50">
    <property type="match status" value="1"/>
</dbReference>
<dbReference type="InterPro" id="IPR032710">
    <property type="entry name" value="NTF2-like_dom_sf"/>
</dbReference>
<evidence type="ECO:0000313" key="2">
    <source>
        <dbReference type="EMBL" id="SOS74658.1"/>
    </source>
</evidence>
<gene>
    <name evidence="2" type="ORF">TNO020_260085</name>
</gene>
<reference evidence="3" key="1">
    <citation type="submission" date="2017-11" db="EMBL/GenBank/DDBJ databases">
        <authorList>
            <person name="Duchaud E."/>
        </authorList>
    </citation>
    <scope>NUCLEOTIDE SEQUENCE [LARGE SCALE GENOMIC DNA]</scope>
    <source>
        <strain evidence="3">Tenacibaculum sp. TNO020</strain>
    </source>
</reference>
<name>A0A2H1YGQ3_9FLAO</name>
<organism evidence="2 3">
    <name type="scientific">Tenacibaculum piscium</name>
    <dbReference type="NCBI Taxonomy" id="1458515"/>
    <lineage>
        <taxon>Bacteria</taxon>
        <taxon>Pseudomonadati</taxon>
        <taxon>Bacteroidota</taxon>
        <taxon>Flavobacteriia</taxon>
        <taxon>Flavobacteriales</taxon>
        <taxon>Flavobacteriaceae</taxon>
        <taxon>Tenacibaculum</taxon>
    </lineage>
</organism>
<dbReference type="SUPFAM" id="SSF54427">
    <property type="entry name" value="NTF2-like"/>
    <property type="match status" value="1"/>
</dbReference>
<proteinExistence type="predicted"/>
<accession>A0A2H1YGQ3</accession>